<evidence type="ECO:0000313" key="12">
    <source>
        <dbReference type="EMBL" id="STP08908.1"/>
    </source>
</evidence>
<accession>A0A377JMD2</accession>
<name>A0A377JMD2_9HELI</name>
<dbReference type="EC" id="3.5.2.3" evidence="4 9"/>
<dbReference type="RefSeq" id="WP_115025711.1">
    <property type="nucleotide sequence ID" value="NZ_UGHZ01000001.1"/>
</dbReference>
<feature type="binding site" evidence="9">
    <location>
        <position position="40"/>
    </location>
    <ligand>
        <name>substrate</name>
    </ligand>
</feature>
<dbReference type="PANTHER" id="PTHR43137:SF1">
    <property type="entry name" value="DIHYDROOROTASE"/>
    <property type="match status" value="1"/>
</dbReference>
<dbReference type="InterPro" id="IPR002195">
    <property type="entry name" value="Dihydroorotase_CS"/>
</dbReference>
<feature type="binding site" evidence="9">
    <location>
        <position position="138"/>
    </location>
    <ligand>
        <name>Zn(2+)</name>
        <dbReference type="ChEBI" id="CHEBI:29105"/>
        <label>2</label>
    </ligand>
</feature>
<dbReference type="GO" id="GO:0044205">
    <property type="term" value="P:'de novo' UMP biosynthetic process"/>
    <property type="evidence" value="ECO:0007669"/>
    <property type="project" value="UniProtKB-UniRule"/>
</dbReference>
<evidence type="ECO:0000256" key="6">
    <source>
        <dbReference type="ARBA" id="ARBA00022801"/>
    </source>
</evidence>
<dbReference type="Gene3D" id="3.20.20.140">
    <property type="entry name" value="Metal-dependent hydrolases"/>
    <property type="match status" value="1"/>
</dbReference>
<dbReference type="PANTHER" id="PTHR43137">
    <property type="entry name" value="DIHYDROOROTASE"/>
    <property type="match status" value="1"/>
</dbReference>
<comment type="function">
    <text evidence="1 9">Catalyzes the reversible cyclization of carbamoyl aspartate to dihydroorotate.</text>
</comment>
<dbReference type="GO" id="GO:0006207">
    <property type="term" value="P:'de novo' pyrimidine nucleobase biosynthetic process"/>
    <property type="evidence" value="ECO:0007669"/>
    <property type="project" value="TreeGrafter"/>
</dbReference>
<gene>
    <name evidence="12" type="primary">pyrC_2</name>
    <name evidence="9" type="synonym">pyrC</name>
    <name evidence="12" type="ORF">NCTC12221_00331</name>
</gene>
<dbReference type="HAMAP" id="MF_00219">
    <property type="entry name" value="PyrC_classII"/>
    <property type="match status" value="1"/>
</dbReference>
<evidence type="ECO:0000256" key="10">
    <source>
        <dbReference type="RuleBase" id="RU003440"/>
    </source>
</evidence>
<evidence type="ECO:0000256" key="1">
    <source>
        <dbReference type="ARBA" id="ARBA00002368"/>
    </source>
</evidence>
<feature type="binding site" evidence="9">
    <location>
        <position position="248"/>
    </location>
    <ligand>
        <name>substrate</name>
    </ligand>
</feature>
<dbReference type="Proteomes" id="UP000255335">
    <property type="component" value="Unassembled WGS sequence"/>
</dbReference>
<evidence type="ECO:0000256" key="3">
    <source>
        <dbReference type="ARBA" id="ARBA00005631"/>
    </source>
</evidence>
<feature type="active site" evidence="9">
    <location>
        <position position="244"/>
    </location>
</feature>
<keyword evidence="7 9" id="KW-0862">Zinc</keyword>
<evidence type="ECO:0000256" key="2">
    <source>
        <dbReference type="ARBA" id="ARBA00004880"/>
    </source>
</evidence>
<feature type="binding site" evidence="9">
    <location>
        <position position="172"/>
    </location>
    <ligand>
        <name>Zn(2+)</name>
        <dbReference type="ChEBI" id="CHEBI:29105"/>
        <label>2</label>
    </ligand>
</feature>
<dbReference type="AlphaFoldDB" id="A0A377JMD2"/>
<evidence type="ECO:0000256" key="4">
    <source>
        <dbReference type="ARBA" id="ARBA00012860"/>
    </source>
</evidence>
<feature type="binding site" evidence="9">
    <location>
        <position position="138"/>
    </location>
    <ligand>
        <name>substrate</name>
    </ligand>
</feature>
<dbReference type="GO" id="GO:0004151">
    <property type="term" value="F:dihydroorotase activity"/>
    <property type="evidence" value="ECO:0007669"/>
    <property type="project" value="UniProtKB-UniRule"/>
</dbReference>
<feature type="binding site" evidence="9">
    <location>
        <begin position="14"/>
        <end position="16"/>
    </location>
    <ligand>
        <name>substrate</name>
    </ligand>
</feature>
<reference evidence="12 13" key="1">
    <citation type="submission" date="2018-06" db="EMBL/GenBank/DDBJ databases">
        <authorList>
            <consortium name="Pathogen Informatics"/>
            <person name="Doyle S."/>
        </authorList>
    </citation>
    <scope>NUCLEOTIDE SEQUENCE [LARGE SCALE GENOMIC DNA]</scope>
    <source>
        <strain evidence="12 13">NCTC12221</strain>
    </source>
</reference>
<feature type="domain" description="Amidohydrolase-related" evidence="11">
    <location>
        <begin position="10"/>
        <end position="300"/>
    </location>
</feature>
<comment type="caution">
    <text evidence="9">Lacks conserved residue(s) required for the propagation of feature annotation.</text>
</comment>
<feature type="binding site" description="via carbamate group" evidence="9">
    <location>
        <position position="99"/>
    </location>
    <ligand>
        <name>Zn(2+)</name>
        <dbReference type="ChEBI" id="CHEBI:29105"/>
        <label>1</label>
    </ligand>
</feature>
<evidence type="ECO:0000256" key="5">
    <source>
        <dbReference type="ARBA" id="ARBA00022723"/>
    </source>
</evidence>
<dbReference type="NCBIfam" id="TIGR00856">
    <property type="entry name" value="pyrC_dimer"/>
    <property type="match status" value="1"/>
</dbReference>
<evidence type="ECO:0000256" key="7">
    <source>
        <dbReference type="ARBA" id="ARBA00022833"/>
    </source>
</evidence>
<dbReference type="PROSITE" id="PS00483">
    <property type="entry name" value="DIHYDROOROTASE_2"/>
    <property type="match status" value="1"/>
</dbReference>
<feature type="binding site" evidence="9">
    <location>
        <position position="244"/>
    </location>
    <ligand>
        <name>Zn(2+)</name>
        <dbReference type="ChEBI" id="CHEBI:29105"/>
        <label>1</label>
    </ligand>
</feature>
<feature type="modified residue" description="N6-carboxylysine" evidence="9">
    <location>
        <position position="99"/>
    </location>
</feature>
<organism evidence="12 13">
    <name type="scientific">Helicobacter cinaedi</name>
    <dbReference type="NCBI Taxonomy" id="213"/>
    <lineage>
        <taxon>Bacteria</taxon>
        <taxon>Pseudomonadati</taxon>
        <taxon>Campylobacterota</taxon>
        <taxon>Epsilonproteobacteria</taxon>
        <taxon>Campylobacterales</taxon>
        <taxon>Helicobacteraceae</taxon>
        <taxon>Helicobacter</taxon>
    </lineage>
</organism>
<comment type="catalytic activity">
    <reaction evidence="9 10">
        <text>(S)-dihydroorotate + H2O = N-carbamoyl-L-aspartate + H(+)</text>
        <dbReference type="Rhea" id="RHEA:24296"/>
        <dbReference type="ChEBI" id="CHEBI:15377"/>
        <dbReference type="ChEBI" id="CHEBI:15378"/>
        <dbReference type="ChEBI" id="CHEBI:30864"/>
        <dbReference type="ChEBI" id="CHEBI:32814"/>
        <dbReference type="EC" id="3.5.2.3"/>
    </reaction>
</comment>
<feature type="binding site" evidence="9">
    <location>
        <position position="14"/>
    </location>
    <ligand>
        <name>Zn(2+)</name>
        <dbReference type="ChEBI" id="CHEBI:29105"/>
        <label>1</label>
    </ligand>
</feature>
<keyword evidence="8 9" id="KW-0665">Pyrimidine biosynthesis</keyword>
<sequence>MTLHIQNPLDMHLHLREGAMLDSVLPFTAQAFSAALAMPNLKTPITTTALALEYKKQILESAAKSGCKDFTPLMSIYLTQSLDKDELEKAQANGIRILKLYPKGATTGSENGVSEILDDKTLEVFALAQELGFILSIHGESNGFCMDREFEFLEVFKHIATNFPKLRIIIEHMSDRRSLEAIESYENLYATLTLHHISMNLDDVCGGMLNPHHFCKPMLKTKKDQQALLHSALNAHPKVSFGSDSAPHLESAKLSSKGAVGIFSAPVLLPALAQLFEEHNKLENLQAFVSDRAFEIYGLDSKNIPQKSVRLVREPSIVPSKISTSFGDMSGVVPLFADKILQWRLG</sequence>
<proteinExistence type="inferred from homology"/>
<comment type="cofactor">
    <cofactor evidence="9 10">
        <name>Zn(2+)</name>
        <dbReference type="ChEBI" id="CHEBI:29105"/>
    </cofactor>
    <text evidence="9 10">Binds 2 Zn(2+) ions per subunit.</text>
</comment>
<comment type="similarity">
    <text evidence="3 9 10">Belongs to the metallo-dependent hydrolases superfamily. DHOase family. Class II DHOase subfamily.</text>
</comment>
<evidence type="ECO:0000313" key="13">
    <source>
        <dbReference type="Proteomes" id="UP000255335"/>
    </source>
</evidence>
<feature type="binding site" evidence="9">
    <location>
        <position position="12"/>
    </location>
    <ligand>
        <name>Zn(2+)</name>
        <dbReference type="ChEBI" id="CHEBI:29105"/>
        <label>1</label>
    </ligand>
</feature>
<evidence type="ECO:0000256" key="8">
    <source>
        <dbReference type="ARBA" id="ARBA00022975"/>
    </source>
</evidence>
<evidence type="ECO:0000259" key="11">
    <source>
        <dbReference type="Pfam" id="PF01979"/>
    </source>
</evidence>
<protein>
    <recommendedName>
        <fullName evidence="4 9">Dihydroorotase</fullName>
        <shortName evidence="9">DHOase</shortName>
        <ecNumber evidence="4 9">3.5.2.3</ecNumber>
    </recommendedName>
</protein>
<dbReference type="PIRSF" id="PIRSF001237">
    <property type="entry name" value="DHOdimr"/>
    <property type="match status" value="1"/>
</dbReference>
<dbReference type="SUPFAM" id="SSF51556">
    <property type="entry name" value="Metallo-dependent hydrolases"/>
    <property type="match status" value="1"/>
</dbReference>
<dbReference type="Pfam" id="PF01979">
    <property type="entry name" value="Amidohydro_1"/>
    <property type="match status" value="1"/>
</dbReference>
<dbReference type="PROSITE" id="PS00482">
    <property type="entry name" value="DIHYDROOROTASE_1"/>
    <property type="match status" value="1"/>
</dbReference>
<comment type="subunit">
    <text evidence="9">Homodimer.</text>
</comment>
<keyword evidence="6 9" id="KW-0378">Hydrolase</keyword>
<dbReference type="EMBL" id="UGHZ01000001">
    <property type="protein sequence ID" value="STP08908.1"/>
    <property type="molecule type" value="Genomic_DNA"/>
</dbReference>
<keyword evidence="5 9" id="KW-0479">Metal-binding</keyword>
<feature type="binding site" description="via carbamate group" evidence="9">
    <location>
        <position position="99"/>
    </location>
    <ligand>
        <name>Zn(2+)</name>
        <dbReference type="ChEBI" id="CHEBI:29105"/>
        <label>2</label>
    </ligand>
</feature>
<dbReference type="UniPathway" id="UPA00070">
    <property type="reaction ID" value="UER00117"/>
</dbReference>
<dbReference type="InterPro" id="IPR032466">
    <property type="entry name" value="Metal_Hydrolase"/>
</dbReference>
<evidence type="ECO:0000256" key="9">
    <source>
        <dbReference type="HAMAP-Rule" id="MF_00219"/>
    </source>
</evidence>
<dbReference type="GO" id="GO:0008270">
    <property type="term" value="F:zinc ion binding"/>
    <property type="evidence" value="ECO:0007669"/>
    <property type="project" value="UniProtKB-UniRule"/>
</dbReference>
<dbReference type="InterPro" id="IPR006680">
    <property type="entry name" value="Amidohydro-rel"/>
</dbReference>
<dbReference type="GO" id="GO:0005829">
    <property type="term" value="C:cytosol"/>
    <property type="evidence" value="ECO:0007669"/>
    <property type="project" value="TreeGrafter"/>
</dbReference>
<dbReference type="InterPro" id="IPR004721">
    <property type="entry name" value="DHOdimr"/>
</dbReference>
<comment type="pathway">
    <text evidence="2 9 10">Pyrimidine metabolism; UMP biosynthesis via de novo pathway; (S)-dihydroorotate from bicarbonate: step 3/3.</text>
</comment>